<dbReference type="InterPro" id="IPR027950">
    <property type="entry name" value="DUF4576"/>
</dbReference>
<dbReference type="Proteomes" id="UP001266305">
    <property type="component" value="Unassembled WGS sequence"/>
</dbReference>
<organism evidence="3 4">
    <name type="scientific">Saguinus oedipus</name>
    <name type="common">Cotton-top tamarin</name>
    <name type="synonym">Oedipomidas oedipus</name>
    <dbReference type="NCBI Taxonomy" id="9490"/>
    <lineage>
        <taxon>Eukaryota</taxon>
        <taxon>Metazoa</taxon>
        <taxon>Chordata</taxon>
        <taxon>Craniata</taxon>
        <taxon>Vertebrata</taxon>
        <taxon>Euteleostomi</taxon>
        <taxon>Mammalia</taxon>
        <taxon>Eutheria</taxon>
        <taxon>Euarchontoglires</taxon>
        <taxon>Primates</taxon>
        <taxon>Haplorrhini</taxon>
        <taxon>Platyrrhini</taxon>
        <taxon>Cebidae</taxon>
        <taxon>Callitrichinae</taxon>
        <taxon>Saguinus</taxon>
    </lineage>
</organism>
<evidence type="ECO:0000256" key="1">
    <source>
        <dbReference type="SAM" id="MobiDB-lite"/>
    </source>
</evidence>
<feature type="signal peptide" evidence="2">
    <location>
        <begin position="1"/>
        <end position="23"/>
    </location>
</feature>
<keyword evidence="2" id="KW-0732">Signal</keyword>
<name>A0ABQ9W4X5_SAGOE</name>
<comment type="caution">
    <text evidence="3">The sequence shown here is derived from an EMBL/GenBank/DDBJ whole genome shotgun (WGS) entry which is preliminary data.</text>
</comment>
<reference evidence="3 4" key="1">
    <citation type="submission" date="2023-05" db="EMBL/GenBank/DDBJ databases">
        <title>B98-5 Cell Line De Novo Hybrid Assembly: An Optical Mapping Approach.</title>
        <authorList>
            <person name="Kananen K."/>
            <person name="Auerbach J.A."/>
            <person name="Kautto E."/>
            <person name="Blachly J.S."/>
        </authorList>
    </citation>
    <scope>NUCLEOTIDE SEQUENCE [LARGE SCALE GENOMIC DNA]</scope>
    <source>
        <strain evidence="3">B95-8</strain>
        <tissue evidence="3">Cell line</tissue>
    </source>
</reference>
<protein>
    <submittedName>
        <fullName evidence="3">Uncharacterized protein</fullName>
    </submittedName>
</protein>
<feature type="region of interest" description="Disordered" evidence="1">
    <location>
        <begin position="30"/>
        <end position="67"/>
    </location>
</feature>
<gene>
    <name evidence="3" type="ORF">P7K49_003590</name>
</gene>
<keyword evidence="4" id="KW-1185">Reference proteome</keyword>
<evidence type="ECO:0000313" key="4">
    <source>
        <dbReference type="Proteomes" id="UP001266305"/>
    </source>
</evidence>
<proteinExistence type="predicted"/>
<evidence type="ECO:0000313" key="3">
    <source>
        <dbReference type="EMBL" id="KAK2116704.1"/>
    </source>
</evidence>
<sequence length="93" mass="10231">MAVSVLRLTVVLGLLVLILTCYAGTVYKTSASSPFHDKNKPILLNDKPDKPDDKPDDSGKDPKPDFPQFLNLLGTEIIENAVEFILRSMSRSA</sequence>
<dbReference type="EMBL" id="JASSZA010000002">
    <property type="protein sequence ID" value="KAK2116704.1"/>
    <property type="molecule type" value="Genomic_DNA"/>
</dbReference>
<dbReference type="PANTHER" id="PTHR37864">
    <property type="entry name" value="SIMILAR TO AVLV472"/>
    <property type="match status" value="1"/>
</dbReference>
<evidence type="ECO:0000256" key="2">
    <source>
        <dbReference type="SAM" id="SignalP"/>
    </source>
</evidence>
<dbReference type="Pfam" id="PF15144">
    <property type="entry name" value="DUF4576"/>
    <property type="match status" value="2"/>
</dbReference>
<dbReference type="PANTHER" id="PTHR37864:SF1">
    <property type="entry name" value="SIMILAR TO AVLV472"/>
    <property type="match status" value="1"/>
</dbReference>
<feature type="chain" id="PRO_5045324378" evidence="2">
    <location>
        <begin position="24"/>
        <end position="93"/>
    </location>
</feature>
<accession>A0ABQ9W4X5</accession>
<feature type="compositionally biased region" description="Basic and acidic residues" evidence="1">
    <location>
        <begin position="35"/>
        <end position="64"/>
    </location>
</feature>